<dbReference type="PANTHER" id="PTHR30528">
    <property type="entry name" value="CYTOPLASMIC PROTEIN"/>
    <property type="match status" value="1"/>
</dbReference>
<reference evidence="1" key="1">
    <citation type="submission" date="2020-05" db="EMBL/GenBank/DDBJ databases">
        <authorList>
            <person name="Chiriac C."/>
            <person name="Salcher M."/>
            <person name="Ghai R."/>
            <person name="Kavagutti S V."/>
        </authorList>
    </citation>
    <scope>NUCLEOTIDE SEQUENCE</scope>
</reference>
<dbReference type="PANTHER" id="PTHR30528:SF0">
    <property type="entry name" value="CYTOPLASMIC PROTEIN"/>
    <property type="match status" value="1"/>
</dbReference>
<organism evidence="1">
    <name type="scientific">freshwater metagenome</name>
    <dbReference type="NCBI Taxonomy" id="449393"/>
    <lineage>
        <taxon>unclassified sequences</taxon>
        <taxon>metagenomes</taxon>
        <taxon>ecological metagenomes</taxon>
    </lineage>
</organism>
<sequence length="427" mass="47176">MNTPVVLSADEARRLVLTAQGLIGSPYPLTPATAARSSDARRVRSVRAVLEHLGAVQLDTISVLARSHELVQYARLGAVGRTAIDKAYWGDGAGPATSFEYWSHAASILPVHLWPWFAFRRRWYQARGERWHRVTHSALDVIRRRLLEDGPLTTRDIGGAKAGGEWWDWSESKVAIEWLLDIGEVVCTRRVGWRRVYDLAERALPERVLGPEPDDDECIRHLTLLGARAVGVGTVGDILDVHRLSGRYTSRAHLREVFDDLVADGQLVEVSVPGWRGPVYADMALLSSGPASGRHRTTMLSAFDSLIWHRGRTERVFDFEHLFEPYVPAARRQHGYFTMPVLHGGRLVSRVDPKRVGTTLEARAAIFETSEGTGAPHGRVSTTAVEGTALALTEAARWVGCDTVRLVDVRPASTTPMLAAALRAARA</sequence>
<name>A0A6J7IDK2_9ZZZZ</name>
<evidence type="ECO:0000313" key="1">
    <source>
        <dbReference type="EMBL" id="CAB4928454.1"/>
    </source>
</evidence>
<dbReference type="EMBL" id="CAFBNF010000004">
    <property type="protein sequence ID" value="CAB4928454.1"/>
    <property type="molecule type" value="Genomic_DNA"/>
</dbReference>
<dbReference type="AlphaFoldDB" id="A0A6J7IDK2"/>
<accession>A0A6J7IDK2</accession>
<protein>
    <submittedName>
        <fullName evidence="1">Unannotated protein</fullName>
    </submittedName>
</protein>
<dbReference type="Pfam" id="PF06224">
    <property type="entry name" value="AlkZ-like"/>
    <property type="match status" value="1"/>
</dbReference>
<dbReference type="InterPro" id="IPR009351">
    <property type="entry name" value="AlkZ-like"/>
</dbReference>
<proteinExistence type="predicted"/>
<gene>
    <name evidence="1" type="ORF">UFOPK3773_00096</name>
</gene>